<evidence type="ECO:0000256" key="3">
    <source>
        <dbReference type="ARBA" id="ARBA00022722"/>
    </source>
</evidence>
<protein>
    <recommendedName>
        <fullName evidence="6">Exodeoxyribonuclease 7 small subunit</fullName>
        <ecNumber evidence="6">3.1.11.6</ecNumber>
    </recommendedName>
    <alternativeName>
        <fullName evidence="6">Exodeoxyribonuclease VII small subunit</fullName>
        <shortName evidence="6">Exonuclease VII small subunit</shortName>
    </alternativeName>
</protein>
<dbReference type="Pfam" id="PF02609">
    <property type="entry name" value="Exonuc_VII_S"/>
    <property type="match status" value="1"/>
</dbReference>
<dbReference type="SUPFAM" id="SSF116842">
    <property type="entry name" value="XseB-like"/>
    <property type="match status" value="1"/>
</dbReference>
<comment type="subcellular location">
    <subcellularLocation>
        <location evidence="6">Cytoplasm</location>
    </subcellularLocation>
</comment>
<dbReference type="GO" id="GO:0006308">
    <property type="term" value="P:DNA catabolic process"/>
    <property type="evidence" value="ECO:0007669"/>
    <property type="project" value="UniProtKB-UniRule"/>
</dbReference>
<reference evidence="8 9" key="1">
    <citation type="submission" date="2019-02" db="EMBL/GenBank/DDBJ databases">
        <title>Deep-cultivation of Planctomycetes and their phenomic and genomic characterization uncovers novel biology.</title>
        <authorList>
            <person name="Wiegand S."/>
            <person name="Jogler M."/>
            <person name="Boedeker C."/>
            <person name="Pinto D."/>
            <person name="Vollmers J."/>
            <person name="Rivas-Marin E."/>
            <person name="Kohn T."/>
            <person name="Peeters S.H."/>
            <person name="Heuer A."/>
            <person name="Rast P."/>
            <person name="Oberbeckmann S."/>
            <person name="Bunk B."/>
            <person name="Jeske O."/>
            <person name="Meyerdierks A."/>
            <person name="Storesund J.E."/>
            <person name="Kallscheuer N."/>
            <person name="Luecker S."/>
            <person name="Lage O.M."/>
            <person name="Pohl T."/>
            <person name="Merkel B.J."/>
            <person name="Hornburger P."/>
            <person name="Mueller R.-W."/>
            <person name="Bruemmer F."/>
            <person name="Labrenz M."/>
            <person name="Spormann A.M."/>
            <person name="Op den Camp H."/>
            <person name="Overmann J."/>
            <person name="Amann R."/>
            <person name="Jetten M.S.M."/>
            <person name="Mascher T."/>
            <person name="Medema M.H."/>
            <person name="Devos D.P."/>
            <person name="Kaster A.-K."/>
            <person name="Ovreas L."/>
            <person name="Rohde M."/>
            <person name="Galperin M.Y."/>
            <person name="Jogler C."/>
        </authorList>
    </citation>
    <scope>NUCLEOTIDE SEQUENCE [LARGE SCALE GENOMIC DNA]</scope>
    <source>
        <strain evidence="8 9">I41</strain>
    </source>
</reference>
<evidence type="ECO:0000313" key="8">
    <source>
        <dbReference type="EMBL" id="QDT74385.1"/>
    </source>
</evidence>
<comment type="similarity">
    <text evidence="1 6">Belongs to the XseB family.</text>
</comment>
<dbReference type="RefSeq" id="WP_168206968.1">
    <property type="nucleotide sequence ID" value="NZ_CP036339.1"/>
</dbReference>
<keyword evidence="4 6" id="KW-0378">Hydrolase</keyword>
<gene>
    <name evidence="6 8" type="primary">xseB</name>
    <name evidence="8" type="ORF">I41_35800</name>
</gene>
<evidence type="ECO:0000256" key="1">
    <source>
        <dbReference type="ARBA" id="ARBA00009998"/>
    </source>
</evidence>
<evidence type="ECO:0000256" key="4">
    <source>
        <dbReference type="ARBA" id="ARBA00022801"/>
    </source>
</evidence>
<evidence type="ECO:0000256" key="5">
    <source>
        <dbReference type="ARBA" id="ARBA00022839"/>
    </source>
</evidence>
<accession>A0A517U185</accession>
<evidence type="ECO:0000256" key="7">
    <source>
        <dbReference type="SAM" id="MobiDB-lite"/>
    </source>
</evidence>
<keyword evidence="3 6" id="KW-0540">Nuclease</keyword>
<dbReference type="PANTHER" id="PTHR34137">
    <property type="entry name" value="EXODEOXYRIBONUCLEASE 7 SMALL SUBUNIT"/>
    <property type="match status" value="1"/>
</dbReference>
<dbReference type="InterPro" id="IPR037004">
    <property type="entry name" value="Exonuc_VII_ssu_sf"/>
</dbReference>
<dbReference type="HAMAP" id="MF_00337">
    <property type="entry name" value="Exonuc_7_S"/>
    <property type="match status" value="1"/>
</dbReference>
<dbReference type="EMBL" id="CP036339">
    <property type="protein sequence ID" value="QDT74385.1"/>
    <property type="molecule type" value="Genomic_DNA"/>
</dbReference>
<dbReference type="InterPro" id="IPR003761">
    <property type="entry name" value="Exonuc_VII_S"/>
</dbReference>
<dbReference type="NCBIfam" id="TIGR01280">
    <property type="entry name" value="xseB"/>
    <property type="match status" value="1"/>
</dbReference>
<keyword evidence="5 6" id="KW-0269">Exonuclease</keyword>
<dbReference type="GO" id="GO:0009318">
    <property type="term" value="C:exodeoxyribonuclease VII complex"/>
    <property type="evidence" value="ECO:0007669"/>
    <property type="project" value="UniProtKB-UniRule"/>
</dbReference>
<dbReference type="Proteomes" id="UP000317909">
    <property type="component" value="Chromosome"/>
</dbReference>
<evidence type="ECO:0000256" key="2">
    <source>
        <dbReference type="ARBA" id="ARBA00022490"/>
    </source>
</evidence>
<comment type="function">
    <text evidence="6">Bidirectionally degrades single-stranded DNA into large acid-insoluble oligonucleotides, which are then degraded further into small acid-soluble oligonucleotides.</text>
</comment>
<dbReference type="AlphaFoldDB" id="A0A517U185"/>
<dbReference type="EC" id="3.1.11.6" evidence="6"/>
<dbReference type="PANTHER" id="PTHR34137:SF1">
    <property type="entry name" value="EXODEOXYRIBONUCLEASE 7 SMALL SUBUNIT"/>
    <property type="match status" value="1"/>
</dbReference>
<dbReference type="Gene3D" id="1.10.287.1040">
    <property type="entry name" value="Exonuclease VII, small subunit"/>
    <property type="match status" value="1"/>
</dbReference>
<organism evidence="8 9">
    <name type="scientific">Lacipirellula limnantheis</name>
    <dbReference type="NCBI Taxonomy" id="2528024"/>
    <lineage>
        <taxon>Bacteria</taxon>
        <taxon>Pseudomonadati</taxon>
        <taxon>Planctomycetota</taxon>
        <taxon>Planctomycetia</taxon>
        <taxon>Pirellulales</taxon>
        <taxon>Lacipirellulaceae</taxon>
        <taxon>Lacipirellula</taxon>
    </lineage>
</organism>
<evidence type="ECO:0000256" key="6">
    <source>
        <dbReference type="HAMAP-Rule" id="MF_00337"/>
    </source>
</evidence>
<proteinExistence type="inferred from homology"/>
<keyword evidence="9" id="KW-1185">Reference proteome</keyword>
<evidence type="ECO:0000313" key="9">
    <source>
        <dbReference type="Proteomes" id="UP000317909"/>
    </source>
</evidence>
<sequence length="119" mass="12816">MAKKKPEVEADQLSFEQSLAELEQIVAKLEGGKLGLGDSLAAYEQGVSRLNGCYQQLKHAERRIELVQSLDADGRANTVPLDDSDDEDLTEKSASRSRRRTAGPGPAGASRVDDAASLF</sequence>
<dbReference type="GO" id="GO:0008855">
    <property type="term" value="F:exodeoxyribonuclease VII activity"/>
    <property type="evidence" value="ECO:0007669"/>
    <property type="project" value="UniProtKB-UniRule"/>
</dbReference>
<keyword evidence="2 6" id="KW-0963">Cytoplasm</keyword>
<dbReference type="KEGG" id="llh:I41_35800"/>
<feature type="region of interest" description="Disordered" evidence="7">
    <location>
        <begin position="69"/>
        <end position="119"/>
    </location>
</feature>
<comment type="subunit">
    <text evidence="6">Heterooligomer composed of large and small subunits.</text>
</comment>
<name>A0A517U185_9BACT</name>
<comment type="catalytic activity">
    <reaction evidence="6">
        <text>Exonucleolytic cleavage in either 5'- to 3'- or 3'- to 5'-direction to yield nucleoside 5'-phosphates.</text>
        <dbReference type="EC" id="3.1.11.6"/>
    </reaction>
</comment>
<dbReference type="GO" id="GO:0005829">
    <property type="term" value="C:cytosol"/>
    <property type="evidence" value="ECO:0007669"/>
    <property type="project" value="TreeGrafter"/>
</dbReference>